<evidence type="ECO:0000313" key="3">
    <source>
        <dbReference type="Proteomes" id="UP000295543"/>
    </source>
</evidence>
<dbReference type="EMBL" id="SMTG01000004">
    <property type="protein sequence ID" value="TDK30947.1"/>
    <property type="molecule type" value="Genomic_DNA"/>
</dbReference>
<dbReference type="InterPro" id="IPR009492">
    <property type="entry name" value="TniQ"/>
</dbReference>
<feature type="domain" description="TniQ" evidence="1">
    <location>
        <begin position="32"/>
        <end position="152"/>
    </location>
</feature>
<dbReference type="Proteomes" id="UP000295543">
    <property type="component" value="Unassembled WGS sequence"/>
</dbReference>
<accession>A0A4R5U8Y0</accession>
<reference evidence="2 3" key="1">
    <citation type="submission" date="2019-03" db="EMBL/GenBank/DDBJ databases">
        <title>Luteimonas zhaokaii sp.nov., isolated from the rectal contents of Plateau pika in Yushu, Qinghai Province, China.</title>
        <authorList>
            <person name="Zhang G."/>
        </authorList>
    </citation>
    <scope>NUCLEOTIDE SEQUENCE [LARGE SCALE GENOMIC DNA]</scope>
    <source>
        <strain evidence="2 3">THG-MD21</strain>
    </source>
</reference>
<evidence type="ECO:0000313" key="2">
    <source>
        <dbReference type="EMBL" id="TDK30947.1"/>
    </source>
</evidence>
<evidence type="ECO:0000259" key="1">
    <source>
        <dbReference type="Pfam" id="PF06527"/>
    </source>
</evidence>
<dbReference type="OrthoDB" id="6052221at2"/>
<gene>
    <name evidence="2" type="ORF">E2F49_11460</name>
</gene>
<dbReference type="RefSeq" id="WP_133394000.1">
    <property type="nucleotide sequence ID" value="NZ_SMTG01000004.1"/>
</dbReference>
<keyword evidence="3" id="KW-1185">Reference proteome</keyword>
<comment type="caution">
    <text evidence="2">The sequence shown here is derived from an EMBL/GenBank/DDBJ whole genome shotgun (WGS) entry which is preliminary data.</text>
</comment>
<proteinExistence type="predicted"/>
<protein>
    <recommendedName>
        <fullName evidence="1">TniQ domain-containing protein</fullName>
    </recommendedName>
</protein>
<dbReference type="Pfam" id="PF06527">
    <property type="entry name" value="TniQ"/>
    <property type="match status" value="1"/>
</dbReference>
<dbReference type="AlphaFoldDB" id="A0A4R5U8Y0"/>
<name>A0A4R5U8Y0_9GAMM</name>
<sequence length="462" mass="51120">MCLGAEVTSMTSQSRWTSLPPVPLDGSGTWLVESLDSYVGRLAATLNMSVLQMLSEIDGMSTVTSGSVTQRRNALVGPSARSSKRRRATEIMTGVDLRGSTFCALKEIMQQRGGISTKRRWCPVCLGNEEGQVTNRLIWCLEDYTACSLHDHRIVSECARCGSEQNYGRSEKSEIFCGNCGFALSQCFQASRSFKGSHWINTNLEQFVEWLATADPEDSPFRLDHVGGRKPRAMHTGCNGELSLISLASDSEDGRISIASAAEIAIESGCSLLDCFIRPLSQHQQFLFEDLPARFTSGRELGTKVVLAILIFSCIVSDERFVAVPPVADFVTWLGLPKSDARHIYTRVSFKEKSEWFVRAIGARHLHRGLFSSAMSYCISTKADGQSALAYLVALYPDNKKSLLLAEIARTCVFISDCIWNSGLCISKADAAEAHYRKWIYSQVNDSHFIPMEQLMAPNKND</sequence>
<organism evidence="2 3">
    <name type="scientific">Luteimonas terrae</name>
    <dbReference type="NCBI Taxonomy" id="1530191"/>
    <lineage>
        <taxon>Bacteria</taxon>
        <taxon>Pseudomonadati</taxon>
        <taxon>Pseudomonadota</taxon>
        <taxon>Gammaproteobacteria</taxon>
        <taxon>Lysobacterales</taxon>
        <taxon>Lysobacteraceae</taxon>
        <taxon>Luteimonas</taxon>
    </lineage>
</organism>